<evidence type="ECO:0000256" key="1">
    <source>
        <dbReference type="ARBA" id="ARBA00001362"/>
    </source>
</evidence>
<evidence type="ECO:0000256" key="6">
    <source>
        <dbReference type="ARBA" id="ARBA00022997"/>
    </source>
</evidence>
<evidence type="ECO:0000256" key="10">
    <source>
        <dbReference type="PIRNR" id="PIRNR026671"/>
    </source>
</evidence>
<feature type="binding site" evidence="9">
    <location>
        <position position="119"/>
    </location>
    <ligand>
        <name>Zn(2+)</name>
        <dbReference type="ChEBI" id="CHEBI:29105"/>
        <note>catalytic</note>
    </ligand>
</feature>
<dbReference type="Proteomes" id="UP000183046">
    <property type="component" value="Unassembled WGS sequence"/>
</dbReference>
<evidence type="ECO:0000256" key="5">
    <source>
        <dbReference type="ARBA" id="ARBA00022833"/>
    </source>
</evidence>
<comment type="cofactor">
    <cofactor evidence="9">
        <name>Zn(2+)</name>
        <dbReference type="ChEBI" id="CHEBI:29105"/>
    </cofactor>
    <text evidence="9">Binds 1 zinc ion per subunit.</text>
</comment>
<name>A0A1G5P3P3_9PSED</name>
<dbReference type="EC" id="3.4.13.22" evidence="9 10"/>
<protein>
    <recommendedName>
        <fullName evidence="9 10">D-alanyl-D-alanine dipeptidase</fullName>
        <shortName evidence="9 10">D-Ala-D-Ala dipeptidase</shortName>
        <ecNumber evidence="9 10">3.4.13.22</ecNumber>
    </recommendedName>
</protein>
<proteinExistence type="inferred from homology"/>
<reference evidence="12" key="1">
    <citation type="submission" date="2016-10" db="EMBL/GenBank/DDBJ databases">
        <authorList>
            <person name="de Groot N.N."/>
        </authorList>
    </citation>
    <scope>NUCLEOTIDE SEQUENCE [LARGE SCALE GENOMIC DNA]</scope>
    <source>
        <strain evidence="12">DSM 15758</strain>
    </source>
</reference>
<dbReference type="GO" id="GO:0006508">
    <property type="term" value="P:proteolysis"/>
    <property type="evidence" value="ECO:0007669"/>
    <property type="project" value="UniProtKB-KW"/>
</dbReference>
<keyword evidence="3 9" id="KW-0479">Metal-binding</keyword>
<keyword evidence="6 9" id="KW-0224">Dipeptidase</keyword>
<dbReference type="GO" id="GO:0008270">
    <property type="term" value="F:zinc ion binding"/>
    <property type="evidence" value="ECO:0007669"/>
    <property type="project" value="UniProtKB-UniRule"/>
</dbReference>
<feature type="binding site" evidence="9">
    <location>
        <position position="112"/>
    </location>
    <ligand>
        <name>Zn(2+)</name>
        <dbReference type="ChEBI" id="CHEBI:29105"/>
        <note>catalytic</note>
    </ligand>
</feature>
<dbReference type="InterPro" id="IPR000755">
    <property type="entry name" value="A_A_dipeptidase"/>
</dbReference>
<feature type="binding site" evidence="9">
    <location>
        <position position="179"/>
    </location>
    <ligand>
        <name>Zn(2+)</name>
        <dbReference type="ChEBI" id="CHEBI:29105"/>
        <note>catalytic</note>
    </ligand>
</feature>
<evidence type="ECO:0000256" key="9">
    <source>
        <dbReference type="HAMAP-Rule" id="MF_01924"/>
    </source>
</evidence>
<comment type="catalytic activity">
    <reaction evidence="1 9 10">
        <text>D-alanyl-D-alanine + H2O = 2 D-alanine</text>
        <dbReference type="Rhea" id="RHEA:20661"/>
        <dbReference type="ChEBI" id="CHEBI:15377"/>
        <dbReference type="ChEBI" id="CHEBI:57416"/>
        <dbReference type="ChEBI" id="CHEBI:57822"/>
        <dbReference type="EC" id="3.4.13.22"/>
    </reaction>
</comment>
<evidence type="ECO:0000313" key="12">
    <source>
        <dbReference type="Proteomes" id="UP000183046"/>
    </source>
</evidence>
<evidence type="ECO:0000256" key="2">
    <source>
        <dbReference type="ARBA" id="ARBA00022670"/>
    </source>
</evidence>
<keyword evidence="5 9" id="KW-0862">Zinc</keyword>
<keyword evidence="8 10" id="KW-0961">Cell wall biogenesis/degradation</keyword>
<dbReference type="GO" id="GO:0071555">
    <property type="term" value="P:cell wall organization"/>
    <property type="evidence" value="ECO:0007669"/>
    <property type="project" value="UniProtKB-KW"/>
</dbReference>
<dbReference type="GO" id="GO:0008237">
    <property type="term" value="F:metallopeptidase activity"/>
    <property type="evidence" value="ECO:0007669"/>
    <property type="project" value="UniProtKB-KW"/>
</dbReference>
<dbReference type="EMBL" id="FMWB01000009">
    <property type="protein sequence ID" value="SCZ44142.1"/>
    <property type="molecule type" value="Genomic_DNA"/>
</dbReference>
<dbReference type="HAMAP" id="MF_01924">
    <property type="entry name" value="A_A_dipeptidase"/>
    <property type="match status" value="1"/>
</dbReference>
<feature type="active site" description="Proton donor/acceptor" evidence="9">
    <location>
        <position position="176"/>
    </location>
</feature>
<comment type="similarity">
    <text evidence="9 10">Belongs to the peptidase M15D family.</text>
</comment>
<evidence type="ECO:0000256" key="7">
    <source>
        <dbReference type="ARBA" id="ARBA00023049"/>
    </source>
</evidence>
<dbReference type="STRING" id="237610.BJP27_22025"/>
<evidence type="ECO:0000256" key="8">
    <source>
        <dbReference type="ARBA" id="ARBA00023316"/>
    </source>
</evidence>
<organism evidence="11 12">
    <name type="scientific">Pseudomonas oryzihabitans</name>
    <dbReference type="NCBI Taxonomy" id="47885"/>
    <lineage>
        <taxon>Bacteria</taxon>
        <taxon>Pseudomonadati</taxon>
        <taxon>Pseudomonadota</taxon>
        <taxon>Gammaproteobacteria</taxon>
        <taxon>Pseudomonadales</taxon>
        <taxon>Pseudomonadaceae</taxon>
        <taxon>Pseudomonas</taxon>
    </lineage>
</organism>
<dbReference type="InterPro" id="IPR009045">
    <property type="entry name" value="Zn_M74/Hedgehog-like"/>
</dbReference>
<dbReference type="PANTHER" id="PTHR43126:SF1">
    <property type="entry name" value="D-ALANYL-D-ALANINE DIPEPTIDASE"/>
    <property type="match status" value="1"/>
</dbReference>
<keyword evidence="4 9" id="KW-0378">Hydrolase</keyword>
<sequence length="206" mass="22963">MSPGPLLHPKEAPRTVNHPELVEIDAHHYGVDIHLVYATADNLAGKVLYQDAHCLLHRDAAARLHRASALAQQAGLRLQVLDAYRPPYAQQLLWRVLPDAQYVSDPAQGSHHSRGVAVDVTLLDEAGEPLDMGTGFDDMRELSHLFNPALPAAAQRNRLLLLGIMQSAGFTFIPSEWWHFELPDARRYALIDYHHLSPEELAALLN</sequence>
<dbReference type="GO" id="GO:0160237">
    <property type="term" value="F:D-Ala-D-Ala dipeptidase activity"/>
    <property type="evidence" value="ECO:0007669"/>
    <property type="project" value="UniProtKB-EC"/>
</dbReference>
<comment type="function">
    <text evidence="9 10">Catalyzes hydrolysis of the D-alanyl-D-alanine dipeptide.</text>
</comment>
<dbReference type="NCBIfam" id="NF007557">
    <property type="entry name" value="PRK10178.1"/>
    <property type="match status" value="1"/>
</dbReference>
<dbReference type="PIRSF" id="PIRSF026671">
    <property type="entry name" value="AA_dipeptidase"/>
    <property type="match status" value="1"/>
</dbReference>
<evidence type="ECO:0000256" key="4">
    <source>
        <dbReference type="ARBA" id="ARBA00022801"/>
    </source>
</evidence>
<evidence type="ECO:0000256" key="3">
    <source>
        <dbReference type="ARBA" id="ARBA00022723"/>
    </source>
</evidence>
<keyword evidence="7 9" id="KW-0482">Metalloprotease</keyword>
<dbReference type="AlphaFoldDB" id="A0A1G5P3P3"/>
<dbReference type="Pfam" id="PF01427">
    <property type="entry name" value="Peptidase_M15"/>
    <property type="match status" value="1"/>
</dbReference>
<comment type="caution">
    <text evidence="11">The sequence shown here is derived from an EMBL/GenBank/DDBJ whole genome shotgun (WGS) entry which is preliminary data.</text>
</comment>
<feature type="site" description="Transition state stabilizer" evidence="9">
    <location>
        <position position="85"/>
    </location>
</feature>
<accession>A0A1G5P3P3</accession>
<dbReference type="Gene3D" id="3.30.1380.10">
    <property type="match status" value="1"/>
</dbReference>
<dbReference type="PANTHER" id="PTHR43126">
    <property type="entry name" value="D-ALANYL-D-ALANINE DIPEPTIDASE"/>
    <property type="match status" value="1"/>
</dbReference>
<keyword evidence="2 9" id="KW-0645">Protease</keyword>
<gene>
    <name evidence="9" type="primary">ddpX</name>
    <name evidence="11" type="ORF">SAMN05216279_10990</name>
</gene>
<evidence type="ECO:0000313" key="11">
    <source>
        <dbReference type="EMBL" id="SCZ44142.1"/>
    </source>
</evidence>
<dbReference type="SUPFAM" id="SSF55166">
    <property type="entry name" value="Hedgehog/DD-peptidase"/>
    <property type="match status" value="1"/>
</dbReference>
<dbReference type="CDD" id="cd14840">
    <property type="entry name" value="D-Ala-D-Ala_dipeptidase_Aad"/>
    <property type="match status" value="1"/>
</dbReference>